<dbReference type="SMART" id="SM01120">
    <property type="entry name" value="Dak2"/>
    <property type="match status" value="1"/>
</dbReference>
<dbReference type="InterPro" id="IPR033470">
    <property type="entry name" value="FakA-like_C"/>
</dbReference>
<dbReference type="InterPro" id="IPR036117">
    <property type="entry name" value="DhaL_dom_sf"/>
</dbReference>
<dbReference type="GO" id="GO:0004371">
    <property type="term" value="F:glycerone kinase activity"/>
    <property type="evidence" value="ECO:0007669"/>
    <property type="project" value="InterPro"/>
</dbReference>
<dbReference type="InterPro" id="IPR004007">
    <property type="entry name" value="DhaL_dom"/>
</dbReference>
<reference evidence="2" key="1">
    <citation type="journal article" date="2008" name="ISME J.">
        <title>Genomic patterns of recombination, clonal divergence and environment in marine microbial populations.</title>
        <authorList>
            <person name="Konstantinidis K.T."/>
            <person name="Delong E.F."/>
        </authorList>
    </citation>
    <scope>NUCLEOTIDE SEQUENCE</scope>
</reference>
<dbReference type="AlphaFoldDB" id="B3T9V4"/>
<dbReference type="GO" id="GO:0006071">
    <property type="term" value="P:glycerol metabolic process"/>
    <property type="evidence" value="ECO:0007669"/>
    <property type="project" value="InterPro"/>
</dbReference>
<proteinExistence type="predicted"/>
<dbReference type="InterPro" id="IPR019986">
    <property type="entry name" value="YloV-like"/>
</dbReference>
<gene>
    <name evidence="2" type="ORF">ALOHA_HF4000APKG7H23ctg3g28</name>
</gene>
<name>B3T9V4_9ZZZZ</name>
<dbReference type="NCBIfam" id="TIGR03599">
    <property type="entry name" value="YloV"/>
    <property type="match status" value="1"/>
</dbReference>
<evidence type="ECO:0000259" key="1">
    <source>
        <dbReference type="PROSITE" id="PS51480"/>
    </source>
</evidence>
<organism evidence="2">
    <name type="scientific">uncultured marine microorganism HF4000_APKG7H23</name>
    <dbReference type="NCBI Taxonomy" id="455551"/>
    <lineage>
        <taxon>unclassified sequences</taxon>
        <taxon>environmental samples</taxon>
    </lineage>
</organism>
<evidence type="ECO:0000313" key="2">
    <source>
        <dbReference type="EMBL" id="ABZ09363.1"/>
    </source>
</evidence>
<dbReference type="SMART" id="SM01121">
    <property type="entry name" value="Dak1_2"/>
    <property type="match status" value="1"/>
</dbReference>
<feature type="domain" description="DhaL" evidence="1">
    <location>
        <begin position="35"/>
        <end position="226"/>
    </location>
</feature>
<dbReference type="Gene3D" id="1.25.40.340">
    <property type="match status" value="1"/>
</dbReference>
<dbReference type="InterPro" id="IPR048394">
    <property type="entry name" value="FakA-like_M"/>
</dbReference>
<dbReference type="PANTHER" id="PTHR33434">
    <property type="entry name" value="DEGV DOMAIN-CONTAINING PROTEIN DR_1986-RELATED"/>
    <property type="match status" value="1"/>
</dbReference>
<dbReference type="PROSITE" id="PS51480">
    <property type="entry name" value="DHAL"/>
    <property type="match status" value="1"/>
</dbReference>
<dbReference type="EMBL" id="EU016649">
    <property type="protein sequence ID" value="ABZ09363.1"/>
    <property type="molecule type" value="Genomic_DNA"/>
</dbReference>
<dbReference type="PANTHER" id="PTHR33434:SF4">
    <property type="entry name" value="PHOSPHATASE PROTEIN"/>
    <property type="match status" value="1"/>
</dbReference>
<dbReference type="Pfam" id="PF02734">
    <property type="entry name" value="Dak2"/>
    <property type="match status" value="1"/>
</dbReference>
<dbReference type="InterPro" id="IPR050270">
    <property type="entry name" value="DegV_domain_contain"/>
</dbReference>
<sequence>MPLECLARPACRHLSLSCRRTRDNSMEARTSLSGEIFRQFVESGFRCLEEHVEAINALNVFPVPDGDTGTNMLLTLRDGISAPELPPRGSGTVAEVSHAVYRGALHGARGNSGVIFSQFLKGLASGLKECPECDGPAMQRSLAEAADAAYQAVGVPVEGTMLTVMRAAAQGAESVSMALPQVWEAAYEAAEEALVHTPDQLAVLREAGVVDAGGQGVVAFMAGARAFLNGQERADLKIAVPMGTEASMRGPGVRHEYLEHTEEELYGYCTQFVVQGQDLDVDHLRARVGAIATSTVVVGDETMARVHAHAADPGPLLSLGAEIGSLDRIKIENMDTMHKEFMAQQGYTPAGVSVAVVAVASGDGLERVFRELGAAVVVRGGQTINPSAGELLEAVKRTSAPHVVLLPNNSNILMAARQAAELSPVQCTVVTSRSVPEGIASLLALSPDLDAEANVQAMTAALADVRSGEVTTSVRDTTMKGVAVGKGHAIGLLGEELVAVADTPNEALLGLLGGAEVSDGSLVTLYWGGDTDQPAAAAAVEMVRERWPGVEVQLVAGGQPHYHYLVSIE</sequence>
<dbReference type="Pfam" id="PF21645">
    <property type="entry name" value="FakA-like_M"/>
    <property type="match status" value="1"/>
</dbReference>
<dbReference type="SUPFAM" id="SSF101473">
    <property type="entry name" value="DhaL-like"/>
    <property type="match status" value="1"/>
</dbReference>
<dbReference type="Pfam" id="PF13684">
    <property type="entry name" value="FakA-like_C"/>
    <property type="match status" value="1"/>
</dbReference>
<protein>
    <submittedName>
        <fullName evidence="2">Putative DAK2 domain protein</fullName>
    </submittedName>
</protein>
<accession>B3T9V4</accession>